<evidence type="ECO:0000256" key="1">
    <source>
        <dbReference type="ARBA" id="ARBA00022448"/>
    </source>
</evidence>
<evidence type="ECO:0000313" key="5">
    <source>
        <dbReference type="EMBL" id="QCK86522.1"/>
    </source>
</evidence>
<dbReference type="PANTHER" id="PTHR45772:SF7">
    <property type="entry name" value="AMINO ACID ABC TRANSPORTER ATP-BINDING PROTEIN"/>
    <property type="match status" value="1"/>
</dbReference>
<dbReference type="InterPro" id="IPR003439">
    <property type="entry name" value="ABC_transporter-like_ATP-bd"/>
</dbReference>
<dbReference type="Pfam" id="PF00005">
    <property type="entry name" value="ABC_tran"/>
    <property type="match status" value="1"/>
</dbReference>
<sequence>MTLLLVDNLQKRFGGVTAAKNVSFQLAPGELLAIIGPNGAGKSTTFNMVGGQLKPDLGRVVLDGEDVTGQPPRMVWRKGVGRTFQIAQTFVSMSVAENVQMALISHRNETRSLTANAHSLHRDEAIGFLDRVGMADMAERPVSELAYGDVKRVELAIALASNPKLLLMDEPTAGMAPKERAQLMELTASIARKHKIGVLFTEHDMDAVFAHSDRILVLVRGEIIAEGTPDEVRSNAQVKQVYLGETGVQAALKARRATVGAA</sequence>
<dbReference type="GO" id="GO:0005524">
    <property type="term" value="F:ATP binding"/>
    <property type="evidence" value="ECO:0007669"/>
    <property type="project" value="UniProtKB-KW"/>
</dbReference>
<dbReference type="SUPFAM" id="SSF52540">
    <property type="entry name" value="P-loop containing nucleoside triphosphate hydrolases"/>
    <property type="match status" value="1"/>
</dbReference>
<dbReference type="GO" id="GO:0015192">
    <property type="term" value="F:L-phenylalanine transmembrane transporter activity"/>
    <property type="evidence" value="ECO:0007669"/>
    <property type="project" value="TreeGrafter"/>
</dbReference>
<evidence type="ECO:0000313" key="6">
    <source>
        <dbReference type="Proteomes" id="UP000298588"/>
    </source>
</evidence>
<protein>
    <submittedName>
        <fullName evidence="5">ABC transporter ATP-binding protein</fullName>
    </submittedName>
</protein>
<reference evidence="5 6" key="1">
    <citation type="submission" date="2019-04" db="EMBL/GenBank/DDBJ databases">
        <title>Phreatobacter aquaticus sp. nov.</title>
        <authorList>
            <person name="Choi A."/>
            <person name="Baek K."/>
        </authorList>
    </citation>
    <scope>NUCLEOTIDE SEQUENCE [LARGE SCALE GENOMIC DNA]</scope>
    <source>
        <strain evidence="5 6">NMCR1094</strain>
    </source>
</reference>
<dbReference type="GO" id="GO:0015188">
    <property type="term" value="F:L-isoleucine transmembrane transporter activity"/>
    <property type="evidence" value="ECO:0007669"/>
    <property type="project" value="TreeGrafter"/>
</dbReference>
<dbReference type="InterPro" id="IPR051120">
    <property type="entry name" value="ABC_AA/LPS_Transport"/>
</dbReference>
<keyword evidence="6" id="KW-1185">Reference proteome</keyword>
<dbReference type="GO" id="GO:1903806">
    <property type="term" value="P:L-isoleucine import across plasma membrane"/>
    <property type="evidence" value="ECO:0007669"/>
    <property type="project" value="TreeGrafter"/>
</dbReference>
<dbReference type="SMART" id="SM00382">
    <property type="entry name" value="AAA"/>
    <property type="match status" value="1"/>
</dbReference>
<dbReference type="PROSITE" id="PS50893">
    <property type="entry name" value="ABC_TRANSPORTER_2"/>
    <property type="match status" value="1"/>
</dbReference>
<dbReference type="GO" id="GO:0015808">
    <property type="term" value="P:L-alanine transport"/>
    <property type="evidence" value="ECO:0007669"/>
    <property type="project" value="TreeGrafter"/>
</dbReference>
<dbReference type="GO" id="GO:0016887">
    <property type="term" value="F:ATP hydrolysis activity"/>
    <property type="evidence" value="ECO:0007669"/>
    <property type="project" value="InterPro"/>
</dbReference>
<evidence type="ECO:0000256" key="3">
    <source>
        <dbReference type="ARBA" id="ARBA00022840"/>
    </source>
</evidence>
<dbReference type="GO" id="GO:1903805">
    <property type="term" value="P:L-valine import across plasma membrane"/>
    <property type="evidence" value="ECO:0007669"/>
    <property type="project" value="TreeGrafter"/>
</dbReference>
<proteinExistence type="predicted"/>
<dbReference type="GO" id="GO:0005304">
    <property type="term" value="F:L-valine transmembrane transporter activity"/>
    <property type="evidence" value="ECO:0007669"/>
    <property type="project" value="TreeGrafter"/>
</dbReference>
<dbReference type="CDD" id="cd03219">
    <property type="entry name" value="ABC_Mj1267_LivG_branched"/>
    <property type="match status" value="1"/>
</dbReference>
<keyword evidence="1" id="KW-0813">Transport</keyword>
<dbReference type="GO" id="GO:0005886">
    <property type="term" value="C:plasma membrane"/>
    <property type="evidence" value="ECO:0007669"/>
    <property type="project" value="TreeGrafter"/>
</dbReference>
<dbReference type="InterPro" id="IPR003593">
    <property type="entry name" value="AAA+_ATPase"/>
</dbReference>
<dbReference type="InterPro" id="IPR027417">
    <property type="entry name" value="P-loop_NTPase"/>
</dbReference>
<dbReference type="InterPro" id="IPR032823">
    <property type="entry name" value="BCA_ABC_TP_C"/>
</dbReference>
<dbReference type="PANTHER" id="PTHR45772">
    <property type="entry name" value="CONSERVED COMPONENT OF ABC TRANSPORTER FOR NATURAL AMINO ACIDS-RELATED"/>
    <property type="match status" value="1"/>
</dbReference>
<keyword evidence="3 5" id="KW-0067">ATP-binding</keyword>
<dbReference type="OrthoDB" id="9806149at2"/>
<accession>A0A4D7QQZ4</accession>
<dbReference type="AlphaFoldDB" id="A0A4D7QQZ4"/>
<dbReference type="Pfam" id="PF12399">
    <property type="entry name" value="BCA_ABC_TP_C"/>
    <property type="match status" value="1"/>
</dbReference>
<gene>
    <name evidence="5" type="ORF">E8L99_12525</name>
</gene>
<evidence type="ECO:0000256" key="2">
    <source>
        <dbReference type="ARBA" id="ARBA00022741"/>
    </source>
</evidence>
<name>A0A4D7QQZ4_9HYPH</name>
<dbReference type="RefSeq" id="WP_137099853.1">
    <property type="nucleotide sequence ID" value="NZ_CP039865.1"/>
</dbReference>
<dbReference type="Proteomes" id="UP000298588">
    <property type="component" value="Chromosome"/>
</dbReference>
<keyword evidence="2" id="KW-0547">Nucleotide-binding</keyword>
<dbReference type="Gene3D" id="3.40.50.300">
    <property type="entry name" value="P-loop containing nucleotide triphosphate hydrolases"/>
    <property type="match status" value="1"/>
</dbReference>
<dbReference type="EMBL" id="CP039865">
    <property type="protein sequence ID" value="QCK86522.1"/>
    <property type="molecule type" value="Genomic_DNA"/>
</dbReference>
<feature type="domain" description="ABC transporter" evidence="4">
    <location>
        <begin position="4"/>
        <end position="245"/>
    </location>
</feature>
<organism evidence="5 6">
    <name type="scientific">Phreatobacter aquaticus</name>
    <dbReference type="NCBI Taxonomy" id="2570229"/>
    <lineage>
        <taxon>Bacteria</taxon>
        <taxon>Pseudomonadati</taxon>
        <taxon>Pseudomonadota</taxon>
        <taxon>Alphaproteobacteria</taxon>
        <taxon>Hyphomicrobiales</taxon>
        <taxon>Phreatobacteraceae</taxon>
        <taxon>Phreatobacter</taxon>
    </lineage>
</organism>
<dbReference type="GO" id="GO:0042941">
    <property type="term" value="P:D-alanine transmembrane transport"/>
    <property type="evidence" value="ECO:0007669"/>
    <property type="project" value="TreeGrafter"/>
</dbReference>
<evidence type="ECO:0000259" key="4">
    <source>
        <dbReference type="PROSITE" id="PS50893"/>
    </source>
</evidence>
<dbReference type="KEGG" id="paqt:E8L99_12525"/>